<sequence length="69" mass="7815">MNPILASIIFCVALAGSIYFFGKLVVWSISKLAPQNVEKQMTGKQILKYNLIMIFSIILWGILYFNSIT</sequence>
<gene>
    <name evidence="2" type="ORF">SLAVMIC_00767</name>
</gene>
<keyword evidence="1" id="KW-0472">Membrane</keyword>
<organism evidence="2">
    <name type="scientific">uncultured marine phage</name>
    <dbReference type="NCBI Taxonomy" id="707152"/>
    <lineage>
        <taxon>Viruses</taxon>
        <taxon>environmental samples</taxon>
    </lineage>
</organism>
<feature type="transmembrane region" description="Helical" evidence="1">
    <location>
        <begin position="46"/>
        <end position="65"/>
    </location>
</feature>
<name>A0A8D9CCR2_9VIRU</name>
<dbReference type="EMBL" id="OU342829">
    <property type="protein sequence ID" value="CAG7581286.1"/>
    <property type="molecule type" value="Genomic_DNA"/>
</dbReference>
<keyword evidence="1" id="KW-0812">Transmembrane</keyword>
<reference evidence="2" key="1">
    <citation type="submission" date="2021-06" db="EMBL/GenBank/DDBJ databases">
        <authorList>
            <person name="Gannon L."/>
            <person name="Redgwell R T."/>
            <person name="Michniewski S."/>
            <person name="Harrison D C."/>
            <person name="Millard A."/>
        </authorList>
    </citation>
    <scope>NUCLEOTIDE SEQUENCE</scope>
</reference>
<accession>A0A8D9CCR2</accession>
<feature type="transmembrane region" description="Helical" evidence="1">
    <location>
        <begin position="6"/>
        <end position="26"/>
    </location>
</feature>
<protein>
    <submittedName>
        <fullName evidence="2">Uncharacterized protein</fullName>
    </submittedName>
</protein>
<evidence type="ECO:0000313" key="2">
    <source>
        <dbReference type="EMBL" id="CAG7581286.1"/>
    </source>
</evidence>
<proteinExistence type="predicted"/>
<evidence type="ECO:0000256" key="1">
    <source>
        <dbReference type="SAM" id="Phobius"/>
    </source>
</evidence>
<keyword evidence="1" id="KW-1133">Transmembrane helix</keyword>